<gene>
    <name evidence="1" type="ORF">PHYPA_004459</name>
</gene>
<dbReference type="Proteomes" id="UP000006727">
    <property type="component" value="Chromosome 3"/>
</dbReference>
<evidence type="ECO:0000313" key="3">
    <source>
        <dbReference type="Proteomes" id="UP000006727"/>
    </source>
</evidence>
<protein>
    <submittedName>
        <fullName evidence="1 2">Uncharacterized protein</fullName>
    </submittedName>
</protein>
<sequence>MPRCRKKIYIFGVIWDEFPSGENVAGCCTAEVFFAEVWCHDPGEEASSCCASPSQTPRNFCSTPSSSLLGGGMTAFGWGCGSADVAACCSNGS</sequence>
<reference evidence="1 3" key="2">
    <citation type="journal article" date="2018" name="Plant J.">
        <title>The Physcomitrella patens chromosome-scale assembly reveals moss genome structure and evolution.</title>
        <authorList>
            <person name="Lang D."/>
            <person name="Ullrich K.K."/>
            <person name="Murat F."/>
            <person name="Fuchs J."/>
            <person name="Jenkins J."/>
            <person name="Haas F.B."/>
            <person name="Piednoel M."/>
            <person name="Gundlach H."/>
            <person name="Van Bel M."/>
            <person name="Meyberg R."/>
            <person name="Vives C."/>
            <person name="Morata J."/>
            <person name="Symeonidi A."/>
            <person name="Hiss M."/>
            <person name="Muchero W."/>
            <person name="Kamisugi Y."/>
            <person name="Saleh O."/>
            <person name="Blanc G."/>
            <person name="Decker E.L."/>
            <person name="van Gessel N."/>
            <person name="Grimwood J."/>
            <person name="Hayes R.D."/>
            <person name="Graham S.W."/>
            <person name="Gunter L.E."/>
            <person name="McDaniel S.F."/>
            <person name="Hoernstein S.N.W."/>
            <person name="Larsson A."/>
            <person name="Li F.W."/>
            <person name="Perroud P.F."/>
            <person name="Phillips J."/>
            <person name="Ranjan P."/>
            <person name="Rokshar D.S."/>
            <person name="Rothfels C.J."/>
            <person name="Schneider L."/>
            <person name="Shu S."/>
            <person name="Stevenson D.W."/>
            <person name="Thummler F."/>
            <person name="Tillich M."/>
            <person name="Villarreal Aguilar J.C."/>
            <person name="Widiez T."/>
            <person name="Wong G.K."/>
            <person name="Wymore A."/>
            <person name="Zhang Y."/>
            <person name="Zimmer A.D."/>
            <person name="Quatrano R.S."/>
            <person name="Mayer K.F.X."/>
            <person name="Goodstein D."/>
            <person name="Casacuberta J.M."/>
            <person name="Vandepoele K."/>
            <person name="Reski R."/>
            <person name="Cuming A.C."/>
            <person name="Tuskan G.A."/>
            <person name="Maumus F."/>
            <person name="Salse J."/>
            <person name="Schmutz J."/>
            <person name="Rensing S.A."/>
        </authorList>
    </citation>
    <scope>NUCLEOTIDE SEQUENCE [LARGE SCALE GENOMIC DNA]</scope>
    <source>
        <strain evidence="2 3">cv. Gransden 2004</strain>
    </source>
</reference>
<dbReference type="EMBL" id="ABEU02000003">
    <property type="protein sequence ID" value="PNR57465.1"/>
    <property type="molecule type" value="Genomic_DNA"/>
</dbReference>
<reference evidence="2" key="3">
    <citation type="submission" date="2020-12" db="UniProtKB">
        <authorList>
            <consortium name="EnsemblPlants"/>
        </authorList>
    </citation>
    <scope>IDENTIFICATION</scope>
</reference>
<dbReference type="Gramene" id="Pp3c3_15269V3.1">
    <property type="protein sequence ID" value="PAC:32941807.CDS.1"/>
    <property type="gene ID" value="Pp3c3_15269"/>
</dbReference>
<dbReference type="InParanoid" id="A0A2K1KUJ7"/>
<evidence type="ECO:0000313" key="1">
    <source>
        <dbReference type="EMBL" id="PNR57465.1"/>
    </source>
</evidence>
<reference evidence="1 3" key="1">
    <citation type="journal article" date="2008" name="Science">
        <title>The Physcomitrella genome reveals evolutionary insights into the conquest of land by plants.</title>
        <authorList>
            <person name="Rensing S."/>
            <person name="Lang D."/>
            <person name="Zimmer A."/>
            <person name="Terry A."/>
            <person name="Salamov A."/>
            <person name="Shapiro H."/>
            <person name="Nishiyama T."/>
            <person name="Perroud P.-F."/>
            <person name="Lindquist E."/>
            <person name="Kamisugi Y."/>
            <person name="Tanahashi T."/>
            <person name="Sakakibara K."/>
            <person name="Fujita T."/>
            <person name="Oishi K."/>
            <person name="Shin-I T."/>
            <person name="Kuroki Y."/>
            <person name="Toyoda A."/>
            <person name="Suzuki Y."/>
            <person name="Hashimoto A."/>
            <person name="Yamaguchi K."/>
            <person name="Sugano A."/>
            <person name="Kohara Y."/>
            <person name="Fujiyama A."/>
            <person name="Anterola A."/>
            <person name="Aoki S."/>
            <person name="Ashton N."/>
            <person name="Barbazuk W.B."/>
            <person name="Barker E."/>
            <person name="Bennetzen J."/>
            <person name="Bezanilla M."/>
            <person name="Blankenship R."/>
            <person name="Cho S.H."/>
            <person name="Dutcher S."/>
            <person name="Estelle M."/>
            <person name="Fawcett J.A."/>
            <person name="Gundlach H."/>
            <person name="Hanada K."/>
            <person name="Heyl A."/>
            <person name="Hicks K.A."/>
            <person name="Hugh J."/>
            <person name="Lohr M."/>
            <person name="Mayer K."/>
            <person name="Melkozernov A."/>
            <person name="Murata T."/>
            <person name="Nelson D."/>
            <person name="Pils B."/>
            <person name="Prigge M."/>
            <person name="Reiss B."/>
            <person name="Renner T."/>
            <person name="Rombauts S."/>
            <person name="Rushton P."/>
            <person name="Sanderfoot A."/>
            <person name="Schween G."/>
            <person name="Shiu S.-H."/>
            <person name="Stueber K."/>
            <person name="Theodoulou F.L."/>
            <person name="Tu H."/>
            <person name="Van de Peer Y."/>
            <person name="Verrier P.J."/>
            <person name="Waters E."/>
            <person name="Wood A."/>
            <person name="Yang L."/>
            <person name="Cove D."/>
            <person name="Cuming A."/>
            <person name="Hasebe M."/>
            <person name="Lucas S."/>
            <person name="Mishler D.B."/>
            <person name="Reski R."/>
            <person name="Grigoriev I."/>
            <person name="Quatrano R.S."/>
            <person name="Boore J.L."/>
        </authorList>
    </citation>
    <scope>NUCLEOTIDE SEQUENCE [LARGE SCALE GENOMIC DNA]</scope>
    <source>
        <strain evidence="2 3">cv. Gransden 2004</strain>
    </source>
</reference>
<keyword evidence="3" id="KW-1185">Reference proteome</keyword>
<dbReference type="AlphaFoldDB" id="A0A2K1KUJ7"/>
<name>A0A2K1KUJ7_PHYPA</name>
<proteinExistence type="predicted"/>
<evidence type="ECO:0000313" key="2">
    <source>
        <dbReference type="EnsemblPlants" id="PAC:32941807.CDS.1"/>
    </source>
</evidence>
<dbReference type="EnsemblPlants" id="Pp3c3_15269V3.1">
    <property type="protein sequence ID" value="PAC:32941807.CDS.1"/>
    <property type="gene ID" value="Pp3c3_15269"/>
</dbReference>
<organism evidence="1">
    <name type="scientific">Physcomitrium patens</name>
    <name type="common">Spreading-leaved earth moss</name>
    <name type="synonym">Physcomitrella patens</name>
    <dbReference type="NCBI Taxonomy" id="3218"/>
    <lineage>
        <taxon>Eukaryota</taxon>
        <taxon>Viridiplantae</taxon>
        <taxon>Streptophyta</taxon>
        <taxon>Embryophyta</taxon>
        <taxon>Bryophyta</taxon>
        <taxon>Bryophytina</taxon>
        <taxon>Bryopsida</taxon>
        <taxon>Funariidae</taxon>
        <taxon>Funariales</taxon>
        <taxon>Funariaceae</taxon>
        <taxon>Physcomitrium</taxon>
    </lineage>
</organism>
<accession>A0A2K1KUJ7</accession>